<sequence length="212" mass="22943">MSSDEASSGVTYISISSDYEEPSDVGSPGVVIYGYDGLPMYSIDPPSPDYVPGPEELEQALLSPDYMPGPEYPKYLALYDEEVLVEDQPYTAVDSPIALSLGYIADLDPEEDPGDESRDGPTDYPADRGDDDDDSLGDDADDEDEEEASKEEEDEEEEEEYLASADSTAVATSVVDPVPSAEETEPFEIDESATTPPPPPAYRSTARMSIRA</sequence>
<keyword evidence="3" id="KW-1185">Reference proteome</keyword>
<dbReference type="Proteomes" id="UP001151760">
    <property type="component" value="Unassembled WGS sequence"/>
</dbReference>
<name>A0ABQ5DCF2_9ASTR</name>
<proteinExistence type="predicted"/>
<protein>
    <submittedName>
        <fullName evidence="2">Uncharacterized protein</fullName>
    </submittedName>
</protein>
<evidence type="ECO:0000313" key="3">
    <source>
        <dbReference type="Proteomes" id="UP001151760"/>
    </source>
</evidence>
<feature type="compositionally biased region" description="Low complexity" evidence="1">
    <location>
        <begin position="162"/>
        <end position="176"/>
    </location>
</feature>
<feature type="compositionally biased region" description="Acidic residues" evidence="1">
    <location>
        <begin position="129"/>
        <end position="161"/>
    </location>
</feature>
<evidence type="ECO:0000313" key="2">
    <source>
        <dbReference type="EMBL" id="GJT36595.1"/>
    </source>
</evidence>
<organism evidence="2 3">
    <name type="scientific">Tanacetum coccineum</name>
    <dbReference type="NCBI Taxonomy" id="301880"/>
    <lineage>
        <taxon>Eukaryota</taxon>
        <taxon>Viridiplantae</taxon>
        <taxon>Streptophyta</taxon>
        <taxon>Embryophyta</taxon>
        <taxon>Tracheophyta</taxon>
        <taxon>Spermatophyta</taxon>
        <taxon>Magnoliopsida</taxon>
        <taxon>eudicotyledons</taxon>
        <taxon>Gunneridae</taxon>
        <taxon>Pentapetalae</taxon>
        <taxon>asterids</taxon>
        <taxon>campanulids</taxon>
        <taxon>Asterales</taxon>
        <taxon>Asteraceae</taxon>
        <taxon>Asteroideae</taxon>
        <taxon>Anthemideae</taxon>
        <taxon>Anthemidinae</taxon>
        <taxon>Tanacetum</taxon>
    </lineage>
</organism>
<feature type="compositionally biased region" description="Basic and acidic residues" evidence="1">
    <location>
        <begin position="115"/>
        <end position="128"/>
    </location>
</feature>
<feature type="compositionally biased region" description="Acidic residues" evidence="1">
    <location>
        <begin position="182"/>
        <end position="191"/>
    </location>
</feature>
<reference evidence="2" key="2">
    <citation type="submission" date="2022-01" db="EMBL/GenBank/DDBJ databases">
        <authorList>
            <person name="Yamashiro T."/>
            <person name="Shiraishi A."/>
            <person name="Satake H."/>
            <person name="Nakayama K."/>
        </authorList>
    </citation>
    <scope>NUCLEOTIDE SEQUENCE</scope>
</reference>
<gene>
    <name evidence="2" type="ORF">Tco_0927014</name>
</gene>
<accession>A0ABQ5DCF2</accession>
<feature type="region of interest" description="Disordered" evidence="1">
    <location>
        <begin position="103"/>
        <end position="212"/>
    </location>
</feature>
<dbReference type="EMBL" id="BQNB010015152">
    <property type="protein sequence ID" value="GJT36595.1"/>
    <property type="molecule type" value="Genomic_DNA"/>
</dbReference>
<comment type="caution">
    <text evidence="2">The sequence shown here is derived from an EMBL/GenBank/DDBJ whole genome shotgun (WGS) entry which is preliminary data.</text>
</comment>
<reference evidence="2" key="1">
    <citation type="journal article" date="2022" name="Int. J. Mol. Sci.">
        <title>Draft Genome of Tanacetum Coccineum: Genomic Comparison of Closely Related Tanacetum-Family Plants.</title>
        <authorList>
            <person name="Yamashiro T."/>
            <person name="Shiraishi A."/>
            <person name="Nakayama K."/>
            <person name="Satake H."/>
        </authorList>
    </citation>
    <scope>NUCLEOTIDE SEQUENCE</scope>
</reference>
<evidence type="ECO:0000256" key="1">
    <source>
        <dbReference type="SAM" id="MobiDB-lite"/>
    </source>
</evidence>